<dbReference type="Pfam" id="PF03031">
    <property type="entry name" value="NIF"/>
    <property type="match status" value="1"/>
</dbReference>
<dbReference type="Proteomes" id="UP001633002">
    <property type="component" value="Unassembled WGS sequence"/>
</dbReference>
<organism evidence="3 4">
    <name type="scientific">Riccia sorocarpa</name>
    <dbReference type="NCBI Taxonomy" id="122646"/>
    <lineage>
        <taxon>Eukaryota</taxon>
        <taxon>Viridiplantae</taxon>
        <taxon>Streptophyta</taxon>
        <taxon>Embryophyta</taxon>
        <taxon>Marchantiophyta</taxon>
        <taxon>Marchantiopsida</taxon>
        <taxon>Marchantiidae</taxon>
        <taxon>Marchantiales</taxon>
        <taxon>Ricciaceae</taxon>
        <taxon>Riccia</taxon>
    </lineage>
</organism>
<feature type="region of interest" description="Disordered" evidence="1">
    <location>
        <begin position="334"/>
        <end position="364"/>
    </location>
</feature>
<gene>
    <name evidence="3" type="ORF">R1sor_000166</name>
</gene>
<dbReference type="EMBL" id="JBJQOH010000006">
    <property type="protein sequence ID" value="KAL3682144.1"/>
    <property type="molecule type" value="Genomic_DNA"/>
</dbReference>
<proteinExistence type="predicted"/>
<protein>
    <recommendedName>
        <fullName evidence="2">FCP1 homology domain-containing protein</fullName>
    </recommendedName>
</protein>
<dbReference type="SMART" id="SM00577">
    <property type="entry name" value="CPDc"/>
    <property type="match status" value="1"/>
</dbReference>
<feature type="domain" description="FCP1 homology" evidence="2">
    <location>
        <begin position="394"/>
        <end position="568"/>
    </location>
</feature>
<reference evidence="3 4" key="1">
    <citation type="submission" date="2024-09" db="EMBL/GenBank/DDBJ databases">
        <title>Chromosome-scale assembly of Riccia sorocarpa.</title>
        <authorList>
            <person name="Paukszto L."/>
        </authorList>
    </citation>
    <scope>NUCLEOTIDE SEQUENCE [LARGE SCALE GENOMIC DNA]</scope>
    <source>
        <strain evidence="3">LP-2024</strain>
        <tissue evidence="3">Aerial parts of the thallus</tissue>
    </source>
</reference>
<dbReference type="InterPro" id="IPR050365">
    <property type="entry name" value="TIM50"/>
</dbReference>
<dbReference type="Gene3D" id="3.40.50.1000">
    <property type="entry name" value="HAD superfamily/HAD-like"/>
    <property type="match status" value="1"/>
</dbReference>
<evidence type="ECO:0000313" key="4">
    <source>
        <dbReference type="Proteomes" id="UP001633002"/>
    </source>
</evidence>
<dbReference type="SUPFAM" id="SSF56784">
    <property type="entry name" value="HAD-like"/>
    <property type="match status" value="1"/>
</dbReference>
<dbReference type="InterPro" id="IPR004274">
    <property type="entry name" value="FCP1_dom"/>
</dbReference>
<evidence type="ECO:0000259" key="2">
    <source>
        <dbReference type="PROSITE" id="PS50969"/>
    </source>
</evidence>
<keyword evidence="4" id="KW-1185">Reference proteome</keyword>
<sequence length="699" mass="78831">MMYMVNCVECTWREPETESARAVDSLTHLFIITSAAGSARSRNDTEIVEVEPAVDEMHGAPIAIAQRCQRLAGGFESWEATICFRKGSAIQTNIKIKAPQWGFVGMASPDGSAHEEAEFVGKYGKSLVSYSDRVRHWFAKYKSAKKSASTIQQPAILAKEHANTQDDHIPGDQKENAPFVFEEVFATNALERLDKCRRVVEIDMENRPRLQLTEDGEPEDVDNVHSNQPRGLDSAEHIIKKHDSTDQGSLFQAVQQRNVEECEEEGPLALALNYCRSLGSSHFDDLETVPLVQSREPSVQPNVPIIPSQTLPLNENDPGLEGLILEPFEHADDALSPGQQQDVQVPRNTSGDNEPIKAIRPKKSTRGPLALTQMSMCPAPEFMQIDNTLVKASDLLPRKLLILDVEGLLVYDEGFMERTAKTAAGDAIGSKKVIRRNDVEEFITRCFDLFDLALWTCTDSNALREYMFYLFSGEQYDKLLFKWDHGKALDTNEKWTRNNQQIRLLLKPLKTVWERFPNFNARNTLLVDIHPFRASANPEDTGIFPVPYTGSHSDTYLTTVLLPYLEGISQAFDIREYVREHVLQGSQRPLHFRATSRGLPGLLHKYSLRAIETYVPTLLTKRGNLTDFEKSVLSRLPNIDELEDHDCVAWARLLGLSWNQALQDDLTTIGISDENHTRTKASVKYARDFLVEVKNVHLA</sequence>
<dbReference type="InterPro" id="IPR023214">
    <property type="entry name" value="HAD_sf"/>
</dbReference>
<accession>A0ABD3GYD7</accession>
<comment type="caution">
    <text evidence="3">The sequence shown here is derived from an EMBL/GenBank/DDBJ whole genome shotgun (WGS) entry which is preliminary data.</text>
</comment>
<feature type="compositionally biased region" description="Polar residues" evidence="1">
    <location>
        <begin position="295"/>
        <end position="313"/>
    </location>
</feature>
<dbReference type="PANTHER" id="PTHR12210">
    <property type="entry name" value="DULLARD PROTEIN PHOSPHATASE"/>
    <property type="match status" value="1"/>
</dbReference>
<dbReference type="InterPro" id="IPR036412">
    <property type="entry name" value="HAD-like_sf"/>
</dbReference>
<feature type="compositionally biased region" description="Polar residues" evidence="1">
    <location>
        <begin position="337"/>
        <end position="352"/>
    </location>
</feature>
<evidence type="ECO:0000313" key="3">
    <source>
        <dbReference type="EMBL" id="KAL3682144.1"/>
    </source>
</evidence>
<feature type="region of interest" description="Disordered" evidence="1">
    <location>
        <begin position="294"/>
        <end position="313"/>
    </location>
</feature>
<name>A0ABD3GYD7_9MARC</name>
<evidence type="ECO:0000256" key="1">
    <source>
        <dbReference type="SAM" id="MobiDB-lite"/>
    </source>
</evidence>
<dbReference type="AlphaFoldDB" id="A0ABD3GYD7"/>
<dbReference type="PROSITE" id="PS50969">
    <property type="entry name" value="FCP1"/>
    <property type="match status" value="1"/>
</dbReference>